<dbReference type="STRING" id="1126833.VN24_12420"/>
<keyword evidence="6" id="KW-0594">Phospholipid biosynthesis</keyword>
<evidence type="ECO:0000256" key="6">
    <source>
        <dbReference type="ARBA" id="ARBA00023209"/>
    </source>
</evidence>
<keyword evidence="3" id="KW-0479">Metal-binding</keyword>
<dbReference type="EMBL" id="CP011058">
    <property type="protein sequence ID" value="AJY77690.1"/>
    <property type="molecule type" value="Genomic_DNA"/>
</dbReference>
<evidence type="ECO:0000313" key="10">
    <source>
        <dbReference type="Proteomes" id="UP000032633"/>
    </source>
</evidence>
<keyword evidence="5" id="KW-0443">Lipid metabolism</keyword>
<dbReference type="NCBIfam" id="NF003197">
    <property type="entry name" value="PRK04169.1-1"/>
    <property type="match status" value="1"/>
</dbReference>
<evidence type="ECO:0000256" key="4">
    <source>
        <dbReference type="ARBA" id="ARBA00022842"/>
    </source>
</evidence>
<dbReference type="CDD" id="cd02812">
    <property type="entry name" value="PcrB_like"/>
    <property type="match status" value="1"/>
</dbReference>
<keyword evidence="10" id="KW-1185">Reference proteome</keyword>
<comment type="catalytic activity">
    <reaction evidence="8">
        <text>sn-glycerol 1-phosphate + all-trans-heptaprenyl diphosphate = 3-heptaprenyl-sn-glycero-1-phosphate + diphosphate</text>
        <dbReference type="Rhea" id="RHEA:33495"/>
        <dbReference type="ChEBI" id="CHEBI:33019"/>
        <dbReference type="ChEBI" id="CHEBI:57685"/>
        <dbReference type="ChEBI" id="CHEBI:58206"/>
        <dbReference type="ChEBI" id="CHEBI:64781"/>
        <dbReference type="EC" id="2.5.1.n9"/>
    </reaction>
</comment>
<dbReference type="InterPro" id="IPR038597">
    <property type="entry name" value="GGGP/HepGP_synthase_sf"/>
</dbReference>
<organism evidence="9 10">
    <name type="scientific">Paenibacillus beijingensis</name>
    <dbReference type="NCBI Taxonomy" id="1126833"/>
    <lineage>
        <taxon>Bacteria</taxon>
        <taxon>Bacillati</taxon>
        <taxon>Bacillota</taxon>
        <taxon>Bacilli</taxon>
        <taxon>Bacillales</taxon>
        <taxon>Paenibacillaceae</taxon>
        <taxon>Paenibacillus</taxon>
    </lineage>
</organism>
<dbReference type="PANTHER" id="PTHR40029">
    <property type="match status" value="1"/>
</dbReference>
<dbReference type="GO" id="GO:0046474">
    <property type="term" value="P:glycerophospholipid biosynthetic process"/>
    <property type="evidence" value="ECO:0007669"/>
    <property type="project" value="UniProtKB-ARBA"/>
</dbReference>
<dbReference type="RefSeq" id="WP_045673239.1">
    <property type="nucleotide sequence ID" value="NZ_CP011058.1"/>
</dbReference>
<keyword evidence="7" id="KW-1208">Phospholipid metabolism</keyword>
<dbReference type="AlphaFoldDB" id="A0A0D5NRC2"/>
<accession>A0A0D5NRC2</accession>
<keyword evidence="1" id="KW-0444">Lipid biosynthesis</keyword>
<dbReference type="InterPro" id="IPR039074">
    <property type="entry name" value="GGGP/HepGP_synthase_I"/>
</dbReference>
<evidence type="ECO:0000256" key="2">
    <source>
        <dbReference type="ARBA" id="ARBA00022679"/>
    </source>
</evidence>
<proteinExistence type="predicted"/>
<keyword evidence="2" id="KW-0808">Transferase</keyword>
<protein>
    <submittedName>
        <fullName evidence="9">Heptaprenylglyceryl phosphate synthase</fullName>
    </submittedName>
</protein>
<evidence type="ECO:0000256" key="5">
    <source>
        <dbReference type="ARBA" id="ARBA00023098"/>
    </source>
</evidence>
<dbReference type="PATRIC" id="fig|1126833.4.peg.2725"/>
<evidence type="ECO:0000256" key="8">
    <source>
        <dbReference type="ARBA" id="ARBA00048318"/>
    </source>
</evidence>
<keyword evidence="4" id="KW-0460">Magnesium</keyword>
<dbReference type="GO" id="GO:0046872">
    <property type="term" value="F:metal ion binding"/>
    <property type="evidence" value="ECO:0007669"/>
    <property type="project" value="UniProtKB-KW"/>
</dbReference>
<sequence length="240" mass="26155">MQAYPFFTWRHVFKLDPDREISEETLDAVCTSGTDAVLVGGSSGVTFDNTVELMSRIRRYEVDCALEVSGSEAAAPGFDYYFIPMVLNTSQIDWLSGKQTAALREYGPFIPWETTAAEGYIILNPDAEAARLTGAQTGLDERTVLAHALMADKLMRLPIVYLEYSGRFGDMDLVCKVGSELSGARLFYGGGIDGADKARQAAEAAHTVVVGNVVYDNLEAALQTVRAVKDTFCLLPSKTN</sequence>
<dbReference type="OrthoDB" id="2381757at2"/>
<evidence type="ECO:0000256" key="1">
    <source>
        <dbReference type="ARBA" id="ARBA00022516"/>
    </source>
</evidence>
<gene>
    <name evidence="9" type="ORF">VN24_12420</name>
</gene>
<dbReference type="GO" id="GO:0120536">
    <property type="term" value="F:heptaprenylglyceryl phosphate synthase activity"/>
    <property type="evidence" value="ECO:0007669"/>
    <property type="project" value="UniProtKB-ARBA"/>
</dbReference>
<dbReference type="KEGG" id="pbj:VN24_12420"/>
<dbReference type="Gene3D" id="3.20.20.390">
    <property type="entry name" value="FMN-linked oxidoreductases"/>
    <property type="match status" value="1"/>
</dbReference>
<dbReference type="InterPro" id="IPR008205">
    <property type="entry name" value="GGGP_HepGP_synthase"/>
</dbReference>
<dbReference type="Pfam" id="PF01884">
    <property type="entry name" value="PcrB"/>
    <property type="match status" value="1"/>
</dbReference>
<dbReference type="Proteomes" id="UP000032633">
    <property type="component" value="Chromosome"/>
</dbReference>
<dbReference type="PANTHER" id="PTHR40029:SF2">
    <property type="entry name" value="HEPTAPRENYLGLYCERYL PHOSPHATE SYNTHASE"/>
    <property type="match status" value="1"/>
</dbReference>
<dbReference type="NCBIfam" id="TIGR01768">
    <property type="entry name" value="GGGP-family"/>
    <property type="match status" value="1"/>
</dbReference>
<dbReference type="SUPFAM" id="SSF51395">
    <property type="entry name" value="FMN-linked oxidoreductases"/>
    <property type="match status" value="1"/>
</dbReference>
<reference evidence="10" key="2">
    <citation type="submission" date="2015-03" db="EMBL/GenBank/DDBJ databases">
        <title>Genome sequence of Paenibacillus beijingensis strain DSM 24997T.</title>
        <authorList>
            <person name="Kwak Y."/>
            <person name="Shin J.-H."/>
        </authorList>
    </citation>
    <scope>NUCLEOTIDE SEQUENCE [LARGE SCALE GENOMIC DNA]</scope>
    <source>
        <strain evidence="10">DSM 24997</strain>
    </source>
</reference>
<reference evidence="9 10" key="1">
    <citation type="journal article" date="2015" name="J. Biotechnol.">
        <title>Complete genome sequence of Paenibacillus beijingensis 7188(T) (=DSM 24997(T)), a novel rhizobacterium from jujube garden soil.</title>
        <authorList>
            <person name="Kwak Y."/>
            <person name="Shin J.H."/>
        </authorList>
    </citation>
    <scope>NUCLEOTIDE SEQUENCE [LARGE SCALE GENOMIC DNA]</scope>
    <source>
        <strain evidence="9 10">DSM 24997</strain>
    </source>
</reference>
<dbReference type="HOGENOM" id="CLU_095211_0_0_9"/>
<evidence type="ECO:0000256" key="7">
    <source>
        <dbReference type="ARBA" id="ARBA00023264"/>
    </source>
</evidence>
<dbReference type="NCBIfam" id="NF003199">
    <property type="entry name" value="PRK04169.1-3"/>
    <property type="match status" value="1"/>
</dbReference>
<evidence type="ECO:0000313" key="9">
    <source>
        <dbReference type="EMBL" id="AJY77690.1"/>
    </source>
</evidence>
<name>A0A0D5NRC2_9BACL</name>
<evidence type="ECO:0000256" key="3">
    <source>
        <dbReference type="ARBA" id="ARBA00022723"/>
    </source>
</evidence>